<dbReference type="AlphaFoldDB" id="A0A7K3TIS0"/>
<accession>A0A7K3TIS0</accession>
<gene>
    <name evidence="8" type="primary">galT</name>
    <name evidence="11" type="ORF">GFD22_08460</name>
</gene>
<comment type="subcellular location">
    <subcellularLocation>
        <location evidence="8">Cytoplasm</location>
    </subcellularLocation>
</comment>
<dbReference type="GO" id="GO:0008108">
    <property type="term" value="F:UDP-glucose:hexose-1-phosphate uridylyltransferase activity"/>
    <property type="evidence" value="ECO:0007669"/>
    <property type="project" value="UniProtKB-UniRule"/>
</dbReference>
<evidence type="ECO:0000256" key="7">
    <source>
        <dbReference type="ARBA" id="ARBA00023277"/>
    </source>
</evidence>
<evidence type="ECO:0000256" key="4">
    <source>
        <dbReference type="ARBA" id="ARBA00022679"/>
    </source>
</evidence>
<feature type="region of interest" description="Disordered" evidence="9">
    <location>
        <begin position="80"/>
        <end position="107"/>
    </location>
</feature>
<comment type="catalytic activity">
    <reaction evidence="1 8">
        <text>alpha-D-galactose 1-phosphate + UDP-alpha-D-glucose = alpha-D-glucose 1-phosphate + UDP-alpha-D-galactose</text>
        <dbReference type="Rhea" id="RHEA:13989"/>
        <dbReference type="ChEBI" id="CHEBI:58336"/>
        <dbReference type="ChEBI" id="CHEBI:58601"/>
        <dbReference type="ChEBI" id="CHEBI:58885"/>
        <dbReference type="ChEBI" id="CHEBI:66914"/>
        <dbReference type="EC" id="2.7.7.12"/>
    </reaction>
</comment>
<keyword evidence="4 8" id="KW-0808">Transferase</keyword>
<dbReference type="GO" id="GO:0005737">
    <property type="term" value="C:cytoplasm"/>
    <property type="evidence" value="ECO:0007669"/>
    <property type="project" value="UniProtKB-SubCell"/>
</dbReference>
<dbReference type="HAMAP" id="MF_00571">
    <property type="entry name" value="GalP_UDP_trans"/>
    <property type="match status" value="1"/>
</dbReference>
<comment type="similarity">
    <text evidence="8">Belongs to the galactose-1-phosphate uridylyltransferase type 2 family.</text>
</comment>
<evidence type="ECO:0000259" key="10">
    <source>
        <dbReference type="Pfam" id="PF01087"/>
    </source>
</evidence>
<dbReference type="EMBL" id="WHZY01000014">
    <property type="protein sequence ID" value="NEG78997.1"/>
    <property type="molecule type" value="Genomic_DNA"/>
</dbReference>
<feature type="domain" description="Galactose-1-phosphate uridyl transferase N-terminal" evidence="10">
    <location>
        <begin position="136"/>
        <end position="278"/>
    </location>
</feature>
<dbReference type="EC" id="2.7.7.12" evidence="8"/>
<protein>
    <recommendedName>
        <fullName evidence="8">Galactose-1-phosphate uridylyltransferase</fullName>
        <shortName evidence="8">Gal-1-P uridylyltransferase</shortName>
        <ecNumber evidence="8">2.7.7.12</ecNumber>
    </recommendedName>
    <alternativeName>
        <fullName evidence="8">UDP-glucose--hexose-1-phosphate uridylyltransferase</fullName>
    </alternativeName>
</protein>
<comment type="pathway">
    <text evidence="2 8">Carbohydrate metabolism; galactose metabolism.</text>
</comment>
<organism evidence="11 12">
    <name type="scientific">Bifidobacterium avesanii</name>
    <dbReference type="NCBI Taxonomy" id="1798157"/>
    <lineage>
        <taxon>Bacteria</taxon>
        <taxon>Bacillati</taxon>
        <taxon>Actinomycetota</taxon>
        <taxon>Actinomycetes</taxon>
        <taxon>Bifidobacteriales</taxon>
        <taxon>Bifidobacteriaceae</taxon>
        <taxon>Bifidobacterium</taxon>
    </lineage>
</organism>
<evidence type="ECO:0000256" key="5">
    <source>
        <dbReference type="ARBA" id="ARBA00022695"/>
    </source>
</evidence>
<keyword evidence="7 8" id="KW-0119">Carbohydrate metabolism</keyword>
<dbReference type="UniPathway" id="UPA00214"/>
<dbReference type="InterPro" id="IPR005849">
    <property type="entry name" value="GalP_Utransf_N"/>
</dbReference>
<evidence type="ECO:0000313" key="11">
    <source>
        <dbReference type="EMBL" id="NEG78997.1"/>
    </source>
</evidence>
<comment type="caution">
    <text evidence="11">The sequence shown here is derived from an EMBL/GenBank/DDBJ whole genome shotgun (WGS) entry which is preliminary data.</text>
</comment>
<dbReference type="Proteomes" id="UP000469763">
    <property type="component" value="Unassembled WGS sequence"/>
</dbReference>
<evidence type="ECO:0000313" key="12">
    <source>
        <dbReference type="Proteomes" id="UP000469763"/>
    </source>
</evidence>
<dbReference type="PANTHER" id="PTHR39191:SF1">
    <property type="entry name" value="DUF4922 DOMAIN-CONTAINING PROTEIN"/>
    <property type="match status" value="1"/>
</dbReference>
<dbReference type="Pfam" id="PF01087">
    <property type="entry name" value="GalP_UDP_transf"/>
    <property type="match status" value="1"/>
</dbReference>
<evidence type="ECO:0000256" key="1">
    <source>
        <dbReference type="ARBA" id="ARBA00001107"/>
    </source>
</evidence>
<evidence type="ECO:0000256" key="2">
    <source>
        <dbReference type="ARBA" id="ARBA00004947"/>
    </source>
</evidence>
<dbReference type="GO" id="GO:0006012">
    <property type="term" value="P:galactose metabolic process"/>
    <property type="evidence" value="ECO:0007669"/>
    <property type="project" value="UniProtKB-UniRule"/>
</dbReference>
<evidence type="ECO:0000256" key="9">
    <source>
        <dbReference type="SAM" id="MobiDB-lite"/>
    </source>
</evidence>
<keyword evidence="6 8" id="KW-0299">Galactose metabolism</keyword>
<evidence type="ECO:0000256" key="6">
    <source>
        <dbReference type="ARBA" id="ARBA00023144"/>
    </source>
</evidence>
<proteinExistence type="inferred from homology"/>
<name>A0A7K3TIS0_9BIFI</name>
<keyword evidence="5 8" id="KW-0548">Nucleotidyltransferase</keyword>
<evidence type="ECO:0000256" key="3">
    <source>
        <dbReference type="ARBA" id="ARBA00022490"/>
    </source>
</evidence>
<dbReference type="OrthoDB" id="2293at2"/>
<keyword evidence="12" id="KW-1185">Reference proteome</keyword>
<dbReference type="PANTHER" id="PTHR39191">
    <property type="entry name" value="GALACTOSE-1-PHOSPHATE URIDYLYLTRANSFERASE"/>
    <property type="match status" value="1"/>
</dbReference>
<keyword evidence="3 8" id="KW-0963">Cytoplasm</keyword>
<sequence>MREAPAVGATAPDEAGPEACGGDGFAAVCAAVDALMIYAQRRLMLDSRDVDWARNRLLEVLGLASYRSAGADGMDGVRGGADEADAVGPVAPDASNATEPSGIPDAPDTPDLPLAALRRAVMAAGLVADADWPSLADAVMGALTPPPSALQDRFAAEERRNGGMAAMRWFYDVCCANDYVKRSALAGNPRFDSHGLTVTINLAKPEFKDPKKAAAGTATATGYPMCAISHDNEGFAGRNKRTLRTVPVTLDGEPWFWQFSPYGYFREHGICVNMRHVPMRVDRRTFTRLMDFTDRFPGYFLGCNAALPRIGGSVLSQDHYQGGGEMLPMFRAPSYASFTVPGGGDVALEALDWPGTAIRVVSANRDAIVEVCDRIRRAWFEYDDAARGIASHDEAGNRQSALSPSAVRTGRGWEMSLILRNNAVSAERPLGVFHVRPEFWCVKQEAIGLIEAQGLFILPGRLQGQLGAIEDALEAGGPLPEPLTAFRPIWDELVAALVGADGCAHAHSVTGGFACRGFEREAVRAAIRDEFGSVCRRMLGDTAVFSDRAGLAGFLEGLGFARKAS</sequence>
<dbReference type="InterPro" id="IPR000766">
    <property type="entry name" value="GalP_uridyl_Trfase_II"/>
</dbReference>
<reference evidence="11 12" key="1">
    <citation type="submission" date="2019-10" db="EMBL/GenBank/DDBJ databases">
        <title>Bifidobacterium from non-human primates.</title>
        <authorList>
            <person name="Modesto M."/>
        </authorList>
    </citation>
    <scope>NUCLEOTIDE SEQUENCE [LARGE SCALE GENOMIC DNA]</scope>
    <source>
        <strain evidence="11 12">TREC</strain>
    </source>
</reference>
<dbReference type="RefSeq" id="WP_152350754.1">
    <property type="nucleotide sequence ID" value="NZ_WBSN01000013.1"/>
</dbReference>
<evidence type="ECO:0000256" key="8">
    <source>
        <dbReference type="HAMAP-Rule" id="MF_00571"/>
    </source>
</evidence>